<keyword evidence="1" id="KW-0378">Hydrolase</keyword>
<evidence type="ECO:0000256" key="1">
    <source>
        <dbReference type="HAMAP-Rule" id="MF_00691"/>
    </source>
</evidence>
<dbReference type="NCBIfam" id="NF003816">
    <property type="entry name" value="PRK05406.1-5"/>
    <property type="match status" value="1"/>
</dbReference>
<dbReference type="SUPFAM" id="SSF88713">
    <property type="entry name" value="Glycoside hydrolase/deacetylase"/>
    <property type="match status" value="1"/>
</dbReference>
<dbReference type="CDD" id="cd10787">
    <property type="entry name" value="LamB_YcsF_like"/>
    <property type="match status" value="1"/>
</dbReference>
<name>A0ABX5QED2_9MICO</name>
<organism evidence="2 3">
    <name type="scientific">Leucobacter muris</name>
    <dbReference type="NCBI Taxonomy" id="1935379"/>
    <lineage>
        <taxon>Bacteria</taxon>
        <taxon>Bacillati</taxon>
        <taxon>Actinomycetota</taxon>
        <taxon>Actinomycetes</taxon>
        <taxon>Micrococcales</taxon>
        <taxon>Microbacteriaceae</taxon>
        <taxon>Leucobacter</taxon>
    </lineage>
</organism>
<reference evidence="2 3" key="1">
    <citation type="submission" date="2019-01" db="EMBL/GenBank/DDBJ databases">
        <title>Leucobacter muris sp. nov. isolated from the nose of a laboratory mouse.</title>
        <authorList>
            <person name="Benga L."/>
            <person name="Sproeer C."/>
            <person name="Schumann P."/>
            <person name="Verbarg S."/>
            <person name="Bunk B."/>
            <person name="Engelhardt E."/>
            <person name="Benten P.M."/>
            <person name="Sager M."/>
        </authorList>
    </citation>
    <scope>NUCLEOTIDE SEQUENCE [LARGE SCALE GENOMIC DNA]</scope>
    <source>
        <strain evidence="2 3">DSM 101948</strain>
    </source>
</reference>
<dbReference type="InterPro" id="IPR005501">
    <property type="entry name" value="LamB/YcsF/PxpA-like"/>
</dbReference>
<evidence type="ECO:0000313" key="2">
    <source>
        <dbReference type="EMBL" id="QAB17438.1"/>
    </source>
</evidence>
<dbReference type="NCBIfam" id="NF003814">
    <property type="entry name" value="PRK05406.1-3"/>
    <property type="match status" value="1"/>
</dbReference>
<dbReference type="PANTHER" id="PTHR30292">
    <property type="entry name" value="UNCHARACTERIZED PROTEIN YBGL-RELATED"/>
    <property type="match status" value="1"/>
</dbReference>
<dbReference type="RefSeq" id="WP_128386575.1">
    <property type="nucleotide sequence ID" value="NZ_CP035037.1"/>
</dbReference>
<sequence>MSSSEQARVTAGGIDLNSDLGESGGGRVFDDAGVLPSISSANVACGFHAGDPGGIRLTCRRAAELGVTVGAHPGYRDFEGFGRRLIEVDLGELTDEVIYQIGAVQAVARSVGTEVRYVKPHGGLYNAIAVREDQARAVARAVLELDDTLPLMVLPGSVIERVARDTGLRTVAEAFADRGYLPDGTLVRRGAPGALLAPEAAVAQAVRIATEGRIVAVDGTELAVAADSICLHGDDPAAVRLAREIRAGLEGAGVSIRSFA</sequence>
<dbReference type="Proteomes" id="UP000285768">
    <property type="component" value="Chromosome"/>
</dbReference>
<dbReference type="Pfam" id="PF03746">
    <property type="entry name" value="LamB_YcsF"/>
    <property type="match status" value="1"/>
</dbReference>
<comment type="catalytic activity">
    <reaction evidence="1">
        <text>5-oxo-L-proline + ATP + 2 H2O = L-glutamate + ADP + phosphate + H(+)</text>
        <dbReference type="Rhea" id="RHEA:10348"/>
        <dbReference type="ChEBI" id="CHEBI:15377"/>
        <dbReference type="ChEBI" id="CHEBI:15378"/>
        <dbReference type="ChEBI" id="CHEBI:29985"/>
        <dbReference type="ChEBI" id="CHEBI:30616"/>
        <dbReference type="ChEBI" id="CHEBI:43474"/>
        <dbReference type="ChEBI" id="CHEBI:58402"/>
        <dbReference type="ChEBI" id="CHEBI:456216"/>
        <dbReference type="EC" id="3.5.2.9"/>
    </reaction>
</comment>
<comment type="subunit">
    <text evidence="1">Forms a complex composed of PxpA, PxpB and PxpC.</text>
</comment>
<dbReference type="PANTHER" id="PTHR30292:SF0">
    <property type="entry name" value="5-OXOPROLINASE SUBUNIT A"/>
    <property type="match status" value="1"/>
</dbReference>
<keyword evidence="1" id="KW-0067">ATP-binding</keyword>
<gene>
    <name evidence="1" type="primary">pxpA</name>
    <name evidence="2" type="ORF">Leucomu_05455</name>
</gene>
<dbReference type="EC" id="3.5.2.9" evidence="1"/>
<comment type="similarity">
    <text evidence="1">Belongs to the LamB/PxpA family.</text>
</comment>
<dbReference type="HAMAP" id="MF_00691">
    <property type="entry name" value="PxpA"/>
    <property type="match status" value="1"/>
</dbReference>
<protein>
    <recommendedName>
        <fullName evidence="1">5-oxoprolinase subunit A</fullName>
        <shortName evidence="1">5-OPase subunit A</shortName>
        <ecNumber evidence="1">3.5.2.9</ecNumber>
    </recommendedName>
    <alternativeName>
        <fullName evidence="1">5-oxoprolinase (ATP-hydrolyzing) subunit A</fullName>
    </alternativeName>
</protein>
<dbReference type="EMBL" id="CP035037">
    <property type="protein sequence ID" value="QAB17438.1"/>
    <property type="molecule type" value="Genomic_DNA"/>
</dbReference>
<accession>A0ABX5QED2</accession>
<keyword evidence="3" id="KW-1185">Reference proteome</keyword>
<evidence type="ECO:0000313" key="3">
    <source>
        <dbReference type="Proteomes" id="UP000285768"/>
    </source>
</evidence>
<keyword evidence="1" id="KW-0547">Nucleotide-binding</keyword>
<comment type="function">
    <text evidence="1">Catalyzes the cleavage of 5-oxoproline to form L-glutamate coupled to the hydrolysis of ATP to ADP and inorganic phosphate.</text>
</comment>
<dbReference type="InterPro" id="IPR011330">
    <property type="entry name" value="Glyco_hydro/deAcase_b/a-brl"/>
</dbReference>
<proteinExistence type="inferred from homology"/>
<dbReference type="Gene3D" id="3.20.20.370">
    <property type="entry name" value="Glycoside hydrolase/deacetylase"/>
    <property type="match status" value="1"/>
</dbReference>